<dbReference type="EMBL" id="FWYF01000001">
    <property type="protein sequence ID" value="SMD32567.1"/>
    <property type="molecule type" value="Genomic_DNA"/>
</dbReference>
<organism evidence="1 2">
    <name type="scientific">Reichenbachiella faecimaris</name>
    <dbReference type="NCBI Taxonomy" id="692418"/>
    <lineage>
        <taxon>Bacteria</taxon>
        <taxon>Pseudomonadati</taxon>
        <taxon>Bacteroidota</taxon>
        <taxon>Cytophagia</taxon>
        <taxon>Cytophagales</taxon>
        <taxon>Reichenbachiellaceae</taxon>
        <taxon>Reichenbachiella</taxon>
    </lineage>
</organism>
<name>A0A1W2G7C4_REIFA</name>
<protein>
    <recommendedName>
        <fullName evidence="3">ABM domain-containing protein</fullName>
    </recommendedName>
</protein>
<dbReference type="Proteomes" id="UP000192472">
    <property type="component" value="Unassembled WGS sequence"/>
</dbReference>
<dbReference type="SUPFAM" id="SSF54909">
    <property type="entry name" value="Dimeric alpha+beta barrel"/>
    <property type="match status" value="1"/>
</dbReference>
<keyword evidence="2" id="KW-1185">Reference proteome</keyword>
<dbReference type="Gene3D" id="3.30.70.100">
    <property type="match status" value="1"/>
</dbReference>
<gene>
    <name evidence="1" type="ORF">SAMN04488029_0915</name>
</gene>
<reference evidence="1 2" key="1">
    <citation type="submission" date="2017-04" db="EMBL/GenBank/DDBJ databases">
        <authorList>
            <person name="Afonso C.L."/>
            <person name="Miller P.J."/>
            <person name="Scott M.A."/>
            <person name="Spackman E."/>
            <person name="Goraichik I."/>
            <person name="Dimitrov K.M."/>
            <person name="Suarez D.L."/>
            <person name="Swayne D.E."/>
        </authorList>
    </citation>
    <scope>NUCLEOTIDE SEQUENCE [LARGE SCALE GENOMIC DNA]</scope>
    <source>
        <strain evidence="1 2">DSM 26133</strain>
    </source>
</reference>
<dbReference type="OrthoDB" id="120886at2"/>
<evidence type="ECO:0000313" key="2">
    <source>
        <dbReference type="Proteomes" id="UP000192472"/>
    </source>
</evidence>
<dbReference type="RefSeq" id="WP_084371221.1">
    <property type="nucleotide sequence ID" value="NZ_FWYF01000001.1"/>
</dbReference>
<accession>A0A1W2G7C4</accession>
<evidence type="ECO:0000313" key="1">
    <source>
        <dbReference type="EMBL" id="SMD32567.1"/>
    </source>
</evidence>
<dbReference type="AlphaFoldDB" id="A0A1W2G7C4"/>
<dbReference type="InterPro" id="IPR011008">
    <property type="entry name" value="Dimeric_a/b-barrel"/>
</dbReference>
<dbReference type="STRING" id="692418.SAMN04488029_0915"/>
<proteinExistence type="predicted"/>
<evidence type="ECO:0008006" key="3">
    <source>
        <dbReference type="Google" id="ProtNLM"/>
    </source>
</evidence>
<sequence>MYRVIWRYRVESERIKDFLKVYDSKGDWVQLFSKSPDYVKTELFCETETNQMFITIDYWTSKEAYQEFYKKHKKEVDLIDALGDNMTSLEERVAELMT</sequence>